<evidence type="ECO:0000313" key="2">
    <source>
        <dbReference type="Proteomes" id="UP000012062"/>
    </source>
</evidence>
<name>M5EH52_9HYPH</name>
<dbReference type="AlphaFoldDB" id="M5EH52"/>
<keyword evidence="2" id="KW-1185">Reference proteome</keyword>
<accession>M5EH52</accession>
<gene>
    <name evidence="1" type="ORF">MESS2_1160055</name>
</gene>
<evidence type="ECO:0000313" key="1">
    <source>
        <dbReference type="EMBL" id="CCV03934.1"/>
    </source>
</evidence>
<comment type="caution">
    <text evidence="1">The sequence shown here is derived from an EMBL/GenBank/DDBJ whole genome shotgun (WGS) entry which is preliminary data.</text>
</comment>
<proteinExistence type="predicted"/>
<dbReference type="EMBL" id="CAUM01000020">
    <property type="protein sequence ID" value="CCV03934.1"/>
    <property type="molecule type" value="Genomic_DNA"/>
</dbReference>
<organism evidence="1 2">
    <name type="scientific">Mesorhizobium metallidurans STM 2683</name>
    <dbReference type="NCBI Taxonomy" id="1297569"/>
    <lineage>
        <taxon>Bacteria</taxon>
        <taxon>Pseudomonadati</taxon>
        <taxon>Pseudomonadota</taxon>
        <taxon>Alphaproteobacteria</taxon>
        <taxon>Hyphomicrobiales</taxon>
        <taxon>Phyllobacteriaceae</taxon>
        <taxon>Mesorhizobium</taxon>
    </lineage>
</organism>
<reference evidence="1 2" key="1">
    <citation type="submission" date="2013-02" db="EMBL/GenBank/DDBJ databases">
        <authorList>
            <person name="Genoscope - CEA"/>
        </authorList>
    </citation>
    <scope>NUCLEOTIDE SEQUENCE [LARGE SCALE GENOMIC DNA]</scope>
    <source>
        <strain evidence="1 2">STM 2683</strain>
    </source>
</reference>
<dbReference type="Proteomes" id="UP000012062">
    <property type="component" value="Unassembled WGS sequence"/>
</dbReference>
<sequence length="20" mass="2165">MAACVNLYSAARPLDAQRTL</sequence>
<dbReference type="STRING" id="1297569.MESS2_1160055"/>
<protein>
    <submittedName>
        <fullName evidence="1">Uncharacterized protein</fullName>
    </submittedName>
</protein>